<comment type="caution">
    <text evidence="4">The sequence shown here is derived from an EMBL/GenBank/DDBJ whole genome shotgun (WGS) entry which is preliminary data.</text>
</comment>
<keyword evidence="2" id="KW-0342">GTP-binding</keyword>
<reference evidence="5" key="1">
    <citation type="submission" date="2018-12" db="EMBL/GenBank/DDBJ databases">
        <title>The complete genome of Metarhizium rileyi, a key fungal pathogen of Lepidoptera.</title>
        <authorList>
            <person name="Binneck E."/>
            <person name="Lastra C.C.L."/>
            <person name="Sosa-Gomez D.R."/>
        </authorList>
    </citation>
    <scope>NUCLEOTIDE SEQUENCE [LARGE SCALE GENOMIC DNA]</scope>
    <source>
        <strain evidence="5">Cep018-CH2</strain>
    </source>
</reference>
<dbReference type="SUPFAM" id="SSF52540">
    <property type="entry name" value="P-loop containing nucleoside triphosphate hydrolases"/>
    <property type="match status" value="2"/>
</dbReference>
<dbReference type="GO" id="GO:0048312">
    <property type="term" value="P:intracellular distribution of mitochondria"/>
    <property type="evidence" value="ECO:0007669"/>
    <property type="project" value="TreeGrafter"/>
</dbReference>
<dbReference type="Pfam" id="PF00350">
    <property type="entry name" value="Dynamin_N"/>
    <property type="match status" value="1"/>
</dbReference>
<evidence type="ECO:0000313" key="5">
    <source>
        <dbReference type="Proteomes" id="UP000317257"/>
    </source>
</evidence>
<feature type="domain" description="Dynamin-type G" evidence="3">
    <location>
        <begin position="29"/>
        <end position="316"/>
    </location>
</feature>
<dbReference type="GO" id="GO:0005739">
    <property type="term" value="C:mitochondrion"/>
    <property type="evidence" value="ECO:0007669"/>
    <property type="project" value="TreeGrafter"/>
</dbReference>
<dbReference type="Gene3D" id="3.40.50.300">
    <property type="entry name" value="P-loop containing nucleotide triphosphate hydrolases"/>
    <property type="match status" value="2"/>
</dbReference>
<dbReference type="GO" id="GO:0000266">
    <property type="term" value="P:mitochondrial fission"/>
    <property type="evidence" value="ECO:0007669"/>
    <property type="project" value="TreeGrafter"/>
</dbReference>
<proteinExistence type="predicted"/>
<gene>
    <name evidence="4" type="ORF">ED733_001532</name>
</gene>
<dbReference type="GO" id="GO:0003924">
    <property type="term" value="F:GTPase activity"/>
    <property type="evidence" value="ECO:0007669"/>
    <property type="project" value="InterPro"/>
</dbReference>
<dbReference type="Pfam" id="PF19798">
    <property type="entry name" value="Sulfotransfer_5"/>
    <property type="match status" value="1"/>
</dbReference>
<dbReference type="InterPro" id="IPR022812">
    <property type="entry name" value="Dynamin"/>
</dbReference>
<protein>
    <recommendedName>
        <fullName evidence="3">Dynamin-type G domain-containing protein</fullName>
    </recommendedName>
</protein>
<dbReference type="PRINTS" id="PR00195">
    <property type="entry name" value="DYNAMIN"/>
</dbReference>
<dbReference type="AlphaFoldDB" id="A0A5C6G409"/>
<evidence type="ECO:0000313" key="4">
    <source>
        <dbReference type="EMBL" id="TWU72562.1"/>
    </source>
</evidence>
<organism evidence="4 5">
    <name type="scientific">Metarhizium rileyi (strain RCEF 4871)</name>
    <name type="common">Nomuraea rileyi</name>
    <dbReference type="NCBI Taxonomy" id="1649241"/>
    <lineage>
        <taxon>Eukaryota</taxon>
        <taxon>Fungi</taxon>
        <taxon>Dikarya</taxon>
        <taxon>Ascomycota</taxon>
        <taxon>Pezizomycotina</taxon>
        <taxon>Sordariomycetes</taxon>
        <taxon>Hypocreomycetidae</taxon>
        <taxon>Hypocreales</taxon>
        <taxon>Clavicipitaceae</taxon>
        <taxon>Metarhizium</taxon>
    </lineage>
</organism>
<dbReference type="GO" id="GO:0005525">
    <property type="term" value="F:GTP binding"/>
    <property type="evidence" value="ECO:0007669"/>
    <property type="project" value="InterPro"/>
</dbReference>
<dbReference type="GO" id="GO:0005874">
    <property type="term" value="C:microtubule"/>
    <property type="evidence" value="ECO:0007669"/>
    <property type="project" value="TreeGrafter"/>
</dbReference>
<dbReference type="GO" id="GO:0006897">
    <property type="term" value="P:endocytosis"/>
    <property type="evidence" value="ECO:0007669"/>
    <property type="project" value="TreeGrafter"/>
</dbReference>
<sequence length="937" mass="106437">MAVIEFHSRDHKDLLDLIDKLRASGVNQYVALPEIVVVGDQSAGKSSVLEAISGMSFPAKDNLCTRFATELVLRRSTKTGVKISIIPAASCPVNQREVLRRFCPVVQDGALDLSHVVDEAKSAMGINASSKAFSEDILRVEISGPEQPHLTMVDLPGLFQAGNSMQSDRDSETVTRMVLSYMERPRSIILAVVSAKSDFALQKVTRLARGLDPNGNRTIGLITKPDTLDEGSESEAAYIRLAKNEDVRFKLGWHVLKNRDYKMTLDKTTSQERDDAEEAFFSKGPWETLDRSSVGIRALKPRLSCLLRNQILIQLPHLAKDVEDNIKICKEQLEKLGFARENADEQRRYLIHISQTYSELMKAAVEGFYHDPFFGSSQSDEGYHKRLRAVIQRQLTEFNDVMTERGCRREIIDPEDTSYDADIPLSEDQVLRSDYIKEVGELINRNRGCELPGTFNPLIVGELFFDQCKPWEGIAQHLLKQVLASVYRASHAIVHHVAVESTATKLEQFINSHIQALGDELNASFKDLLQPYQKIHAITYDEALTDKVQQSQAARRRCKVEAKLARAYPVEDFGAQKVTASRQILLDILTSDVDVGMKLYGTSLAVDYLEAYYNLSLKKFIDDTSALGVECCLLQKLRHVFEPREIYNMDEKVFMTRRDELASQHEPFGDAYYFGPECVSERFKDDPARRKESGVADATFKSILDGFDEVARQGKRVFIKDMAYYLFPAPGEKAEIAKSLGGGEEPNNPTVIPFDVLKQFHFTFLIRHPRRSVPSYWRCCIPPLREVSGFDYFLPSEMGYEELAKFLAWAIERGLVDQDRLTVVDADDLLDNPEAMIRKYCERTGLEFDPGMLKWNDADQEHAQKLFAKWNGFHDDALGNRELKGRTHAQKTLTVEAENKDWEDKYGKEAQRIIRETVDANIPHYEYLKQYCVKLES</sequence>
<keyword evidence="1" id="KW-0547">Nucleotide-binding</keyword>
<evidence type="ECO:0000256" key="1">
    <source>
        <dbReference type="ARBA" id="ARBA00022741"/>
    </source>
</evidence>
<dbReference type="PANTHER" id="PTHR11566">
    <property type="entry name" value="DYNAMIN"/>
    <property type="match status" value="1"/>
</dbReference>
<dbReference type="SMART" id="SM00053">
    <property type="entry name" value="DYNc"/>
    <property type="match status" value="1"/>
</dbReference>
<dbReference type="InterPro" id="IPR001401">
    <property type="entry name" value="Dynamin_GTPase"/>
</dbReference>
<evidence type="ECO:0000259" key="3">
    <source>
        <dbReference type="PROSITE" id="PS51718"/>
    </source>
</evidence>
<dbReference type="InterPro" id="IPR000375">
    <property type="entry name" value="Dynamin_stalk"/>
</dbReference>
<dbReference type="EMBL" id="SBHS01000026">
    <property type="protein sequence ID" value="TWU72562.1"/>
    <property type="molecule type" value="Genomic_DNA"/>
</dbReference>
<dbReference type="Pfam" id="PF01031">
    <property type="entry name" value="Dynamin_M"/>
    <property type="match status" value="1"/>
</dbReference>
<dbReference type="Proteomes" id="UP000317257">
    <property type="component" value="Unassembled WGS sequence"/>
</dbReference>
<dbReference type="PANTHER" id="PTHR11566:SF149">
    <property type="entry name" value="GTPASE, PUTATIVE (AFU_ORTHOLOGUE AFUA_6G11890)-RELATED"/>
    <property type="match status" value="1"/>
</dbReference>
<dbReference type="GO" id="GO:0008017">
    <property type="term" value="F:microtubule binding"/>
    <property type="evidence" value="ECO:0007669"/>
    <property type="project" value="TreeGrafter"/>
</dbReference>
<accession>A0A5C6G409</accession>
<dbReference type="GO" id="GO:0016020">
    <property type="term" value="C:membrane"/>
    <property type="evidence" value="ECO:0007669"/>
    <property type="project" value="TreeGrafter"/>
</dbReference>
<dbReference type="InterPro" id="IPR045063">
    <property type="entry name" value="Dynamin_N"/>
</dbReference>
<dbReference type="InterPro" id="IPR030381">
    <property type="entry name" value="G_DYNAMIN_dom"/>
</dbReference>
<dbReference type="CDD" id="cd08771">
    <property type="entry name" value="DLP_1"/>
    <property type="match status" value="1"/>
</dbReference>
<dbReference type="GO" id="GO:0016559">
    <property type="term" value="P:peroxisome fission"/>
    <property type="evidence" value="ECO:0007669"/>
    <property type="project" value="TreeGrafter"/>
</dbReference>
<dbReference type="InterPro" id="IPR027417">
    <property type="entry name" value="P-loop_NTPase"/>
</dbReference>
<dbReference type="FunFam" id="3.40.50.300:FF:001425">
    <property type="entry name" value="Dynamin GTPase, putative"/>
    <property type="match status" value="1"/>
</dbReference>
<name>A0A5C6G409_METRR</name>
<evidence type="ECO:0000256" key="2">
    <source>
        <dbReference type="ARBA" id="ARBA00023134"/>
    </source>
</evidence>
<dbReference type="PROSITE" id="PS51718">
    <property type="entry name" value="G_DYNAMIN_2"/>
    <property type="match status" value="1"/>
</dbReference>